<comment type="caution">
    <text evidence="2">The sequence shown here is derived from an EMBL/GenBank/DDBJ whole genome shotgun (WGS) entry which is preliminary data.</text>
</comment>
<dbReference type="InterPro" id="IPR044974">
    <property type="entry name" value="Disease_R_plants"/>
</dbReference>
<evidence type="ECO:0000259" key="1">
    <source>
        <dbReference type="Pfam" id="PF23559"/>
    </source>
</evidence>
<name>A0AAV7H4A1_DENCH</name>
<organism evidence="2 3">
    <name type="scientific">Dendrobium chrysotoxum</name>
    <name type="common">Orchid</name>
    <dbReference type="NCBI Taxonomy" id="161865"/>
    <lineage>
        <taxon>Eukaryota</taxon>
        <taxon>Viridiplantae</taxon>
        <taxon>Streptophyta</taxon>
        <taxon>Embryophyta</taxon>
        <taxon>Tracheophyta</taxon>
        <taxon>Spermatophyta</taxon>
        <taxon>Magnoliopsida</taxon>
        <taxon>Liliopsida</taxon>
        <taxon>Asparagales</taxon>
        <taxon>Orchidaceae</taxon>
        <taxon>Epidendroideae</taxon>
        <taxon>Malaxideae</taxon>
        <taxon>Dendrobiinae</taxon>
        <taxon>Dendrobium</taxon>
    </lineage>
</organism>
<gene>
    <name evidence="2" type="ORF">IEQ34_007597</name>
</gene>
<dbReference type="AlphaFoldDB" id="A0AAV7H4A1"/>
<protein>
    <recommendedName>
        <fullName evidence="1">Disease resistance protein winged helix domain-containing protein</fullName>
    </recommendedName>
</protein>
<evidence type="ECO:0000313" key="2">
    <source>
        <dbReference type="EMBL" id="KAH0463015.1"/>
    </source>
</evidence>
<dbReference type="InterPro" id="IPR036388">
    <property type="entry name" value="WH-like_DNA-bd_sf"/>
</dbReference>
<dbReference type="PANTHER" id="PTHR23155">
    <property type="entry name" value="DISEASE RESISTANCE PROTEIN RP"/>
    <property type="match status" value="1"/>
</dbReference>
<reference evidence="2 3" key="1">
    <citation type="journal article" date="2021" name="Hortic Res">
        <title>Chromosome-scale assembly of the Dendrobium chrysotoxum genome enhances the understanding of orchid evolution.</title>
        <authorList>
            <person name="Zhang Y."/>
            <person name="Zhang G.Q."/>
            <person name="Zhang D."/>
            <person name="Liu X.D."/>
            <person name="Xu X.Y."/>
            <person name="Sun W.H."/>
            <person name="Yu X."/>
            <person name="Zhu X."/>
            <person name="Wang Z.W."/>
            <person name="Zhao X."/>
            <person name="Zhong W.Y."/>
            <person name="Chen H."/>
            <person name="Yin W.L."/>
            <person name="Huang T."/>
            <person name="Niu S.C."/>
            <person name="Liu Z.J."/>
        </authorList>
    </citation>
    <scope>NUCLEOTIDE SEQUENCE [LARGE SCALE GENOMIC DNA]</scope>
    <source>
        <strain evidence="2">Lindl</strain>
    </source>
</reference>
<proteinExistence type="predicted"/>
<dbReference type="InterPro" id="IPR058922">
    <property type="entry name" value="WHD_DRP"/>
</dbReference>
<dbReference type="PANTHER" id="PTHR23155:SF1205">
    <property type="entry name" value="DISEASE RESISTANCE PROTEIN RPM1"/>
    <property type="match status" value="1"/>
</dbReference>
<feature type="domain" description="Disease resistance protein winged helix" evidence="1">
    <location>
        <begin position="32"/>
        <end position="107"/>
    </location>
</feature>
<evidence type="ECO:0000313" key="3">
    <source>
        <dbReference type="Proteomes" id="UP000775213"/>
    </source>
</evidence>
<accession>A0AAV7H4A1</accession>
<sequence length="201" mass="23959">MGSQNGILDVLKLTYTSLPEVLQNCLSFCCTFPQDYEFDKDDLVRMWIALGFIQLENKRELENIRENTMKHKGERYFDNLVKKSLFDEFHAKYKTYYKLQYLLREMIRSVSIQECFSIVGDEELFLQNPNIIRHLFVETRNLVVRRCTNLHSLVVCNFMLNDEFIDVLRKICTTLRSIRLMCINAPFLCEIPEEIKNLRHL</sequence>
<keyword evidence="3" id="KW-1185">Reference proteome</keyword>
<dbReference type="EMBL" id="JAGFBR010000008">
    <property type="protein sequence ID" value="KAH0463015.1"/>
    <property type="molecule type" value="Genomic_DNA"/>
</dbReference>
<dbReference type="GO" id="GO:0098542">
    <property type="term" value="P:defense response to other organism"/>
    <property type="evidence" value="ECO:0007669"/>
    <property type="project" value="TreeGrafter"/>
</dbReference>
<dbReference type="Proteomes" id="UP000775213">
    <property type="component" value="Unassembled WGS sequence"/>
</dbReference>
<dbReference type="Gene3D" id="1.10.10.10">
    <property type="entry name" value="Winged helix-like DNA-binding domain superfamily/Winged helix DNA-binding domain"/>
    <property type="match status" value="1"/>
</dbReference>
<dbReference type="Pfam" id="PF23559">
    <property type="entry name" value="WHD_DRP"/>
    <property type="match status" value="1"/>
</dbReference>